<dbReference type="Pfam" id="PF00379">
    <property type="entry name" value="Chitin_bind_4"/>
    <property type="match status" value="1"/>
</dbReference>
<sequence>MILIGLLSLVCFSLGSYNPGYFPGGHGAFFGGGYYPGGPSVPINQLNNANNGEGNYAYSYQTGNGISARESGRYVGGLPEGGASVAEGSYSFTAPDGHTYSISYTADENGFHPVGAHIPTPPPIPEAILRSYRGYHYK</sequence>
<protein>
    <submittedName>
        <fullName evidence="5">Pupal cuticle protein 20-like</fullName>
    </submittedName>
</protein>
<dbReference type="Proteomes" id="UP000192223">
    <property type="component" value="Unplaced"/>
</dbReference>
<dbReference type="PROSITE" id="PS51155">
    <property type="entry name" value="CHIT_BIND_RR_2"/>
    <property type="match status" value="1"/>
</dbReference>
<dbReference type="GO" id="GO:0008010">
    <property type="term" value="F:structural constituent of chitin-based larval cuticle"/>
    <property type="evidence" value="ECO:0007669"/>
    <property type="project" value="TreeGrafter"/>
</dbReference>
<dbReference type="InParanoid" id="A0A1W4X989"/>
<evidence type="ECO:0000313" key="5">
    <source>
        <dbReference type="RefSeq" id="XP_018332686.1"/>
    </source>
</evidence>
<dbReference type="InterPro" id="IPR031311">
    <property type="entry name" value="CHIT_BIND_RR_consensus"/>
</dbReference>
<keyword evidence="3" id="KW-0732">Signal</keyword>
<feature type="chain" id="PRO_5012348316" evidence="3">
    <location>
        <begin position="16"/>
        <end position="138"/>
    </location>
</feature>
<gene>
    <name evidence="5" type="primary">LOC108742127</name>
</gene>
<reference evidence="5" key="1">
    <citation type="submission" date="2025-08" db="UniProtKB">
        <authorList>
            <consortium name="RefSeq"/>
        </authorList>
    </citation>
    <scope>IDENTIFICATION</scope>
    <source>
        <tissue evidence="5">Entire body</tissue>
    </source>
</reference>
<dbReference type="OrthoDB" id="6365759at2759"/>
<accession>A0A1W4X989</accession>
<dbReference type="PANTHER" id="PTHR10380">
    <property type="entry name" value="CUTICLE PROTEIN"/>
    <property type="match status" value="1"/>
</dbReference>
<dbReference type="PRINTS" id="PR00947">
    <property type="entry name" value="CUTICLE"/>
</dbReference>
<evidence type="ECO:0000256" key="1">
    <source>
        <dbReference type="ARBA" id="ARBA00022460"/>
    </source>
</evidence>
<dbReference type="KEGG" id="apln:108742127"/>
<name>A0A1W4X989_AGRPL</name>
<evidence type="ECO:0000256" key="2">
    <source>
        <dbReference type="PROSITE-ProRule" id="PRU00497"/>
    </source>
</evidence>
<dbReference type="AlphaFoldDB" id="A0A1W4X989"/>
<dbReference type="STRING" id="224129.A0A1W4X989"/>
<dbReference type="InterPro" id="IPR050468">
    <property type="entry name" value="Cuticle_Struct_Prot"/>
</dbReference>
<dbReference type="GeneID" id="108742127"/>
<proteinExistence type="predicted"/>
<evidence type="ECO:0000313" key="4">
    <source>
        <dbReference type="Proteomes" id="UP000192223"/>
    </source>
</evidence>
<keyword evidence="1 2" id="KW-0193">Cuticle</keyword>
<dbReference type="RefSeq" id="XP_018332686.1">
    <property type="nucleotide sequence ID" value="XM_018477184.1"/>
</dbReference>
<feature type="signal peptide" evidence="3">
    <location>
        <begin position="1"/>
        <end position="15"/>
    </location>
</feature>
<keyword evidence="4" id="KW-1185">Reference proteome</keyword>
<dbReference type="InterPro" id="IPR000618">
    <property type="entry name" value="Insect_cuticle"/>
</dbReference>
<evidence type="ECO:0000256" key="3">
    <source>
        <dbReference type="SAM" id="SignalP"/>
    </source>
</evidence>
<dbReference type="PROSITE" id="PS00233">
    <property type="entry name" value="CHIT_BIND_RR_1"/>
    <property type="match status" value="1"/>
</dbReference>
<organism evidence="4 5">
    <name type="scientific">Agrilus planipennis</name>
    <name type="common">Emerald ash borer</name>
    <name type="synonym">Agrilus marcopoli</name>
    <dbReference type="NCBI Taxonomy" id="224129"/>
    <lineage>
        <taxon>Eukaryota</taxon>
        <taxon>Metazoa</taxon>
        <taxon>Ecdysozoa</taxon>
        <taxon>Arthropoda</taxon>
        <taxon>Hexapoda</taxon>
        <taxon>Insecta</taxon>
        <taxon>Pterygota</taxon>
        <taxon>Neoptera</taxon>
        <taxon>Endopterygota</taxon>
        <taxon>Coleoptera</taxon>
        <taxon>Polyphaga</taxon>
        <taxon>Elateriformia</taxon>
        <taxon>Buprestoidea</taxon>
        <taxon>Buprestidae</taxon>
        <taxon>Agrilinae</taxon>
        <taxon>Agrilus</taxon>
    </lineage>
</organism>
<dbReference type="PANTHER" id="PTHR10380:SF173">
    <property type="entry name" value="CUTICULAR PROTEIN 47EF, ISOFORM C-RELATED"/>
    <property type="match status" value="1"/>
</dbReference>
<dbReference type="GO" id="GO:0062129">
    <property type="term" value="C:chitin-based extracellular matrix"/>
    <property type="evidence" value="ECO:0007669"/>
    <property type="project" value="TreeGrafter"/>
</dbReference>